<protein>
    <recommendedName>
        <fullName evidence="2">superoxide dismutase</fullName>
        <ecNumber evidence="2">1.15.1.1</ecNumber>
    </recommendedName>
</protein>
<evidence type="ECO:0000313" key="8">
    <source>
        <dbReference type="Proteomes" id="UP000237684"/>
    </source>
</evidence>
<proteinExistence type="inferred from homology"/>
<dbReference type="RefSeq" id="WP_170065520.1">
    <property type="nucleotide sequence ID" value="NZ_NIGF01000015.1"/>
</dbReference>
<gene>
    <name evidence="7" type="ORF">B1R32_11540</name>
</gene>
<dbReference type="Proteomes" id="UP000237684">
    <property type="component" value="Unassembled WGS sequence"/>
</dbReference>
<keyword evidence="8" id="KW-1185">Reference proteome</keyword>
<reference evidence="7 8" key="1">
    <citation type="journal article" date="2018" name="Syst. Appl. Microbiol.">
        <title>Abditibacterium utsteinense sp. nov., the first cultivated member of candidate phylum FBP, isolated from ice-free Antarctic soil samples.</title>
        <authorList>
            <person name="Tahon G."/>
            <person name="Tytgat B."/>
            <person name="Lebbe L."/>
            <person name="Carlier A."/>
            <person name="Willems A."/>
        </authorList>
    </citation>
    <scope>NUCLEOTIDE SEQUENCE [LARGE SCALE GENOMIC DNA]</scope>
    <source>
        <strain evidence="7 8">LMG 29911</strain>
    </source>
</reference>
<dbReference type="InterPro" id="IPR036324">
    <property type="entry name" value="Mn/Fe_SOD_N_sf"/>
</dbReference>
<evidence type="ECO:0000256" key="1">
    <source>
        <dbReference type="ARBA" id="ARBA00008714"/>
    </source>
</evidence>
<dbReference type="InterPro" id="IPR019546">
    <property type="entry name" value="TAT_signal_bac_arc"/>
</dbReference>
<dbReference type="InterPro" id="IPR050265">
    <property type="entry name" value="Fe/Mn_Superoxide_Dismutase"/>
</dbReference>
<dbReference type="PROSITE" id="PS51318">
    <property type="entry name" value="TAT"/>
    <property type="match status" value="1"/>
</dbReference>
<dbReference type="InterPro" id="IPR019832">
    <property type="entry name" value="Mn/Fe_SOD_C"/>
</dbReference>
<dbReference type="PANTHER" id="PTHR11404:SF6">
    <property type="entry name" value="SUPEROXIDE DISMUTASE [MN], MITOCHONDRIAL"/>
    <property type="match status" value="1"/>
</dbReference>
<name>A0A2S8SQR0_9BACT</name>
<keyword evidence="3" id="KW-0479">Metal-binding</keyword>
<evidence type="ECO:0000259" key="6">
    <source>
        <dbReference type="Pfam" id="PF02777"/>
    </source>
</evidence>
<dbReference type="SUPFAM" id="SSF54719">
    <property type="entry name" value="Fe,Mn superoxide dismutase (SOD), C-terminal domain"/>
    <property type="match status" value="1"/>
</dbReference>
<comment type="similarity">
    <text evidence="1">Belongs to the iron/manganese superoxide dismutase family.</text>
</comment>
<dbReference type="Gene3D" id="3.55.40.20">
    <property type="entry name" value="Iron/manganese superoxide dismutase, C-terminal domain"/>
    <property type="match status" value="1"/>
</dbReference>
<dbReference type="GO" id="GO:0004784">
    <property type="term" value="F:superoxide dismutase activity"/>
    <property type="evidence" value="ECO:0007669"/>
    <property type="project" value="UniProtKB-EC"/>
</dbReference>
<dbReference type="InterPro" id="IPR036314">
    <property type="entry name" value="SOD_C_sf"/>
</dbReference>
<dbReference type="EMBL" id="NIGF01000015">
    <property type="protein sequence ID" value="PQV63133.1"/>
    <property type="molecule type" value="Genomic_DNA"/>
</dbReference>
<dbReference type="AlphaFoldDB" id="A0A2S8SQR0"/>
<dbReference type="InterPro" id="IPR006311">
    <property type="entry name" value="TAT_signal"/>
</dbReference>
<accession>A0A2S8SQR0</accession>
<feature type="domain" description="Manganese/iron superoxide dismutase N-terminal" evidence="5">
    <location>
        <begin position="75"/>
        <end position="142"/>
    </location>
</feature>
<dbReference type="GO" id="GO:0046872">
    <property type="term" value="F:metal ion binding"/>
    <property type="evidence" value="ECO:0007669"/>
    <property type="project" value="UniProtKB-KW"/>
</dbReference>
<dbReference type="Gene3D" id="1.10.287.990">
    <property type="entry name" value="Fe,Mn superoxide dismutase (SOD) domain"/>
    <property type="match status" value="1"/>
</dbReference>
<sequence>MKTPENPSTEREPNLERRNFLQTAALAAGAVAIGSAVSSAAAQSATQEISAGNYPTLPQLAERPLKASTLNTEGISRRTHEEHFKLYQGYVKKGNELMEKISTISRDSAKANQTYSELREAKVELSFALGGVKNHELYFDILGGIGSRPEGRLLEEINRSFGSVQAWTADLKATGIAARGWVWTAYDYDLKRLMNYIGDAQNTYPIWNATPIIGLDVYEHAYYLDFGTKRADYIDAFLRNLNWNSVGTRFAQLGAPAGNLVTLA</sequence>
<evidence type="ECO:0000256" key="3">
    <source>
        <dbReference type="ARBA" id="ARBA00022723"/>
    </source>
</evidence>
<dbReference type="NCBIfam" id="TIGR01409">
    <property type="entry name" value="TAT_signal_seq"/>
    <property type="match status" value="1"/>
</dbReference>
<dbReference type="EC" id="1.15.1.1" evidence="2"/>
<evidence type="ECO:0000313" key="7">
    <source>
        <dbReference type="EMBL" id="PQV63133.1"/>
    </source>
</evidence>
<dbReference type="InterPro" id="IPR019831">
    <property type="entry name" value="Mn/Fe_SOD_N"/>
</dbReference>
<evidence type="ECO:0000259" key="5">
    <source>
        <dbReference type="Pfam" id="PF00081"/>
    </source>
</evidence>
<keyword evidence="4" id="KW-0560">Oxidoreductase</keyword>
<evidence type="ECO:0000256" key="2">
    <source>
        <dbReference type="ARBA" id="ARBA00012682"/>
    </source>
</evidence>
<comment type="caution">
    <text evidence="7">The sequence shown here is derived from an EMBL/GenBank/DDBJ whole genome shotgun (WGS) entry which is preliminary data.</text>
</comment>
<dbReference type="Pfam" id="PF00081">
    <property type="entry name" value="Sod_Fe_N"/>
    <property type="match status" value="1"/>
</dbReference>
<dbReference type="PANTHER" id="PTHR11404">
    <property type="entry name" value="SUPEROXIDE DISMUTASE 2"/>
    <property type="match status" value="1"/>
</dbReference>
<feature type="domain" description="Manganese/iron superoxide dismutase C-terminal" evidence="6">
    <location>
        <begin position="149"/>
        <end position="248"/>
    </location>
</feature>
<dbReference type="Pfam" id="PF02777">
    <property type="entry name" value="Sod_Fe_C"/>
    <property type="match status" value="1"/>
</dbReference>
<evidence type="ECO:0000256" key="4">
    <source>
        <dbReference type="ARBA" id="ARBA00023002"/>
    </source>
</evidence>
<dbReference type="SUPFAM" id="SSF46609">
    <property type="entry name" value="Fe,Mn superoxide dismutase (SOD), N-terminal domain"/>
    <property type="match status" value="1"/>
</dbReference>
<organism evidence="7 8">
    <name type="scientific">Abditibacterium utsteinense</name>
    <dbReference type="NCBI Taxonomy" id="1960156"/>
    <lineage>
        <taxon>Bacteria</taxon>
        <taxon>Pseudomonadati</taxon>
        <taxon>Abditibacteriota</taxon>
        <taxon>Abditibacteriia</taxon>
        <taxon>Abditibacteriales</taxon>
        <taxon>Abditibacteriaceae</taxon>
        <taxon>Abditibacterium</taxon>
    </lineage>
</organism>
<dbReference type="InParanoid" id="A0A2S8SQR0"/>